<dbReference type="InterPro" id="IPR041413">
    <property type="entry name" value="MLTR_LBD"/>
</dbReference>
<sequence length="281" mass="31811">MKRTPQKGHRRTRRHPAGPDTGVLDLGRYLTQLRETTQPKLSRRLVEDITNFSQATIRQLEANRLKHPRLEMLDVFARLYRADSAQTQHIRDLASPPLPLAGPEPLRDCLLARPEHMQHLDDLERRGVLAGYFDPMLTVLAMNTLMRTAFVGLAEIGSLARWWFSPAGLAVVVDHPTETEFLVAFLKGQMGRYRTAPRTLETLAELLPHPQFHKPYTTSTRIAFERSTSDPIHFRNSDTGEIATASVHIQRVSNTTPTLLFSVFPHEHVAIPNPGRDVTPD</sequence>
<evidence type="ECO:0000259" key="2">
    <source>
        <dbReference type="Pfam" id="PF17765"/>
    </source>
</evidence>
<evidence type="ECO:0000313" key="3">
    <source>
        <dbReference type="EMBL" id="MBB5916883.1"/>
    </source>
</evidence>
<dbReference type="Pfam" id="PF13560">
    <property type="entry name" value="HTH_31"/>
    <property type="match status" value="1"/>
</dbReference>
<reference evidence="3 4" key="1">
    <citation type="submission" date="2020-08" db="EMBL/GenBank/DDBJ databases">
        <title>Sequencing the genomes of 1000 actinobacteria strains.</title>
        <authorList>
            <person name="Klenk H.-P."/>
        </authorList>
    </citation>
    <scope>NUCLEOTIDE SEQUENCE [LARGE SCALE GENOMIC DNA]</scope>
    <source>
        <strain evidence="3 4">DSM 43582</strain>
    </source>
</reference>
<evidence type="ECO:0000256" key="1">
    <source>
        <dbReference type="SAM" id="MobiDB-lite"/>
    </source>
</evidence>
<evidence type="ECO:0000313" key="4">
    <source>
        <dbReference type="Proteomes" id="UP000540412"/>
    </source>
</evidence>
<accession>A0A7W9PJZ0</accession>
<dbReference type="Gene3D" id="3.30.450.180">
    <property type="match status" value="1"/>
</dbReference>
<keyword evidence="4" id="KW-1185">Reference proteome</keyword>
<dbReference type="EMBL" id="JACHIT010000002">
    <property type="protein sequence ID" value="MBB5916883.1"/>
    <property type="molecule type" value="Genomic_DNA"/>
</dbReference>
<proteinExistence type="predicted"/>
<feature type="region of interest" description="Disordered" evidence="1">
    <location>
        <begin position="1"/>
        <end position="23"/>
    </location>
</feature>
<name>A0A7W9PJZ0_9NOCA</name>
<dbReference type="RefSeq" id="WP_157185480.1">
    <property type="nucleotide sequence ID" value="NZ_JACHIT010000002.1"/>
</dbReference>
<organism evidence="3 4">
    <name type="scientific">Nocardia transvalensis</name>
    <dbReference type="NCBI Taxonomy" id="37333"/>
    <lineage>
        <taxon>Bacteria</taxon>
        <taxon>Bacillati</taxon>
        <taxon>Actinomycetota</taxon>
        <taxon>Actinomycetes</taxon>
        <taxon>Mycobacteriales</taxon>
        <taxon>Nocardiaceae</taxon>
        <taxon>Nocardia</taxon>
    </lineage>
</organism>
<feature type="domain" description="MmyB-like transcription regulator ligand binding" evidence="2">
    <location>
        <begin position="113"/>
        <end position="250"/>
    </location>
</feature>
<dbReference type="Proteomes" id="UP000540412">
    <property type="component" value="Unassembled WGS sequence"/>
</dbReference>
<gene>
    <name evidence="3" type="ORF">BJY24_005795</name>
</gene>
<comment type="caution">
    <text evidence="3">The sequence shown here is derived from an EMBL/GenBank/DDBJ whole genome shotgun (WGS) entry which is preliminary data.</text>
</comment>
<dbReference type="AlphaFoldDB" id="A0A7W9PJZ0"/>
<protein>
    <recommendedName>
        <fullName evidence="2">MmyB-like transcription regulator ligand binding domain-containing protein</fullName>
    </recommendedName>
</protein>
<feature type="compositionally biased region" description="Basic residues" evidence="1">
    <location>
        <begin position="1"/>
        <end position="16"/>
    </location>
</feature>
<dbReference type="Pfam" id="PF17765">
    <property type="entry name" value="MLTR_LBD"/>
    <property type="match status" value="1"/>
</dbReference>